<dbReference type="EMBL" id="BJCR01000003">
    <property type="protein sequence ID" value="GCL68425.1"/>
    <property type="molecule type" value="Genomic_DNA"/>
</dbReference>
<dbReference type="Proteomes" id="UP000303581">
    <property type="component" value="Unassembled WGS sequence"/>
</dbReference>
<reference evidence="2 3" key="1">
    <citation type="submission" date="2019-03" db="EMBL/GenBank/DDBJ databases">
        <title>Draft genome sequences of two Veillonella tobetsuensis clinical isolates from intraoperative bronchial fluids of elderly patients with pulmonary carcinoma.</title>
        <authorList>
            <person name="Akiyama T."/>
        </authorList>
    </citation>
    <scope>NUCLEOTIDE SEQUENCE [LARGE SCALE GENOMIC DNA]</scope>
    <source>
        <strain evidence="2 3">PAGU 1579</strain>
    </source>
</reference>
<organism evidence="2 3">
    <name type="scientific">Veillonella tobetsuensis</name>
    <dbReference type="NCBI Taxonomy" id="1110546"/>
    <lineage>
        <taxon>Bacteria</taxon>
        <taxon>Bacillati</taxon>
        <taxon>Bacillota</taxon>
        <taxon>Negativicutes</taxon>
        <taxon>Veillonellales</taxon>
        <taxon>Veillonellaceae</taxon>
        <taxon>Veillonella</taxon>
    </lineage>
</organism>
<accession>A0A480B952</accession>
<evidence type="ECO:0000313" key="2">
    <source>
        <dbReference type="EMBL" id="GCL68425.1"/>
    </source>
</evidence>
<keyword evidence="3" id="KW-1185">Reference proteome</keyword>
<gene>
    <name evidence="2" type="ORF">PAGU1579_01940</name>
</gene>
<keyword evidence="1" id="KW-1133">Transmembrane helix</keyword>
<evidence type="ECO:0000256" key="1">
    <source>
        <dbReference type="SAM" id="Phobius"/>
    </source>
</evidence>
<comment type="caution">
    <text evidence="2">The sequence shown here is derived from an EMBL/GenBank/DDBJ whole genome shotgun (WGS) entry which is preliminary data.</text>
</comment>
<keyword evidence="1" id="KW-0812">Transmembrane</keyword>
<protein>
    <submittedName>
        <fullName evidence="2">Uncharacterized protein</fullName>
    </submittedName>
</protein>
<sequence>MNMCKSIIKIVLGLVVKLLLLVIWCISIYVFCGLIYDRYVLELYPLGDKVLVLIFTFGNIWIIPWLILWCKKLHPFLSKPKIYYSCKSWIAEKREASFAFESLFLIIELILKAYGILWSTLLVVILALILTPLLLQLRNLLSWILGWG</sequence>
<dbReference type="AlphaFoldDB" id="A0A480B952"/>
<proteinExistence type="predicted"/>
<evidence type="ECO:0000313" key="3">
    <source>
        <dbReference type="Proteomes" id="UP000303581"/>
    </source>
</evidence>
<keyword evidence="1" id="KW-0472">Membrane</keyword>
<name>A0A480B952_9FIRM</name>
<feature type="transmembrane region" description="Helical" evidence="1">
    <location>
        <begin position="50"/>
        <end position="70"/>
    </location>
</feature>
<feature type="transmembrane region" description="Helical" evidence="1">
    <location>
        <begin position="7"/>
        <end position="30"/>
    </location>
</feature>
<feature type="transmembrane region" description="Helical" evidence="1">
    <location>
        <begin position="113"/>
        <end position="135"/>
    </location>
</feature>